<feature type="compositionally biased region" description="Low complexity" evidence="5">
    <location>
        <begin position="346"/>
        <end position="362"/>
    </location>
</feature>
<dbReference type="SMART" id="SM00382">
    <property type="entry name" value="AAA"/>
    <property type="match status" value="1"/>
</dbReference>
<evidence type="ECO:0000259" key="6">
    <source>
        <dbReference type="PROSITE" id="PS50893"/>
    </source>
</evidence>
<evidence type="ECO:0000256" key="3">
    <source>
        <dbReference type="ARBA" id="ARBA00022741"/>
    </source>
</evidence>
<dbReference type="EMBL" id="JAEINH010000001">
    <property type="protein sequence ID" value="MBI9113514.1"/>
    <property type="molecule type" value="Genomic_DNA"/>
</dbReference>
<keyword evidence="3" id="KW-0547">Nucleotide-binding</keyword>
<dbReference type="PROSITE" id="PS00211">
    <property type="entry name" value="ABC_TRANSPORTER_1"/>
    <property type="match status" value="1"/>
</dbReference>
<dbReference type="InterPro" id="IPR027417">
    <property type="entry name" value="P-loop_NTPase"/>
</dbReference>
<evidence type="ECO:0000256" key="4">
    <source>
        <dbReference type="ARBA" id="ARBA00022840"/>
    </source>
</evidence>
<organism evidence="7 8">
    <name type="scientific">Sanguibacter suaedae</name>
    <dbReference type="NCBI Taxonomy" id="2795737"/>
    <lineage>
        <taxon>Bacteria</taxon>
        <taxon>Bacillati</taxon>
        <taxon>Actinomycetota</taxon>
        <taxon>Actinomycetes</taxon>
        <taxon>Micrococcales</taxon>
        <taxon>Sanguibacteraceae</taxon>
        <taxon>Sanguibacter</taxon>
    </lineage>
</organism>
<dbReference type="Proteomes" id="UP000602087">
    <property type="component" value="Unassembled WGS sequence"/>
</dbReference>
<dbReference type="PANTHER" id="PTHR43335:SF4">
    <property type="entry name" value="ABC TRANSPORTER, ATP-BINDING PROTEIN"/>
    <property type="match status" value="1"/>
</dbReference>
<proteinExistence type="inferred from homology"/>
<evidence type="ECO:0000313" key="8">
    <source>
        <dbReference type="Proteomes" id="UP000602087"/>
    </source>
</evidence>
<accession>A0A934IAX4</accession>
<dbReference type="Gene3D" id="3.40.50.300">
    <property type="entry name" value="P-loop containing nucleotide triphosphate hydrolases"/>
    <property type="match status" value="1"/>
</dbReference>
<dbReference type="Pfam" id="PF00005">
    <property type="entry name" value="ABC_tran"/>
    <property type="match status" value="1"/>
</dbReference>
<dbReference type="InterPro" id="IPR003439">
    <property type="entry name" value="ABC_transporter-like_ATP-bd"/>
</dbReference>
<keyword evidence="8" id="KW-1185">Reference proteome</keyword>
<feature type="domain" description="ABC transporter" evidence="6">
    <location>
        <begin position="23"/>
        <end position="253"/>
    </location>
</feature>
<evidence type="ECO:0000256" key="5">
    <source>
        <dbReference type="SAM" id="MobiDB-lite"/>
    </source>
</evidence>
<dbReference type="GO" id="GO:0016887">
    <property type="term" value="F:ATP hydrolysis activity"/>
    <property type="evidence" value="ECO:0007669"/>
    <property type="project" value="InterPro"/>
</dbReference>
<dbReference type="CDD" id="cd03268">
    <property type="entry name" value="ABC_BcrA_bacitracin_resist"/>
    <property type="match status" value="1"/>
</dbReference>
<reference evidence="7" key="1">
    <citation type="submission" date="2020-12" db="EMBL/GenBank/DDBJ databases">
        <title>Sanguibacter suaedae sp. nov., isolated from Suaeda aralocaspica.</title>
        <authorList>
            <person name="Ma Q."/>
        </authorList>
    </citation>
    <scope>NUCLEOTIDE SEQUENCE</scope>
    <source>
        <strain evidence="7">YZGR15</strain>
    </source>
</reference>
<evidence type="ECO:0000313" key="7">
    <source>
        <dbReference type="EMBL" id="MBI9113514.1"/>
    </source>
</evidence>
<sequence>MAPAAAARHGVTTTEVDAATLAVSTRGLRKTYRSRRGRQVAVEGLDLDVPLGGVHGFLGPNGSGKTTSIRMLLGLVRADSGTMTLFGEEVPERLPQVIGRVGAIVESPTFFPHFTARKNLQLLARAIGAPDGAVEKVLEDVGLADRAGDRFRTYSLGMKQRLAIAATLLKDPELLIFDEPTNGLDPAGIREIRTTMRTLADQGKTVLVSSHILAEVEQVADTVSIIGHGRLIASGRVSDIIGSATSSVRVGVADRPTALTVLDAAGLTVRLDGHDHLLVDGVDDPAQITRLLAGQGLYVHELVPLTAGLESVFLELTAGQGPGTSVADAVAAPTGRRAAHAESAAERLAAPPAAPPGSGTARTEGEGR</sequence>
<comment type="caution">
    <text evidence="7">The sequence shown here is derived from an EMBL/GenBank/DDBJ whole genome shotgun (WGS) entry which is preliminary data.</text>
</comment>
<keyword evidence="2" id="KW-0813">Transport</keyword>
<protein>
    <submittedName>
        <fullName evidence="7">ABC transporter ATP-binding protein</fullName>
    </submittedName>
</protein>
<dbReference type="PANTHER" id="PTHR43335">
    <property type="entry name" value="ABC TRANSPORTER, ATP-BINDING PROTEIN"/>
    <property type="match status" value="1"/>
</dbReference>
<evidence type="ECO:0000256" key="1">
    <source>
        <dbReference type="ARBA" id="ARBA00005417"/>
    </source>
</evidence>
<gene>
    <name evidence="7" type="ORF">JAV76_00620</name>
</gene>
<dbReference type="GO" id="GO:0005524">
    <property type="term" value="F:ATP binding"/>
    <property type="evidence" value="ECO:0007669"/>
    <property type="project" value="UniProtKB-KW"/>
</dbReference>
<evidence type="ECO:0000256" key="2">
    <source>
        <dbReference type="ARBA" id="ARBA00022448"/>
    </source>
</evidence>
<dbReference type="PROSITE" id="PS50893">
    <property type="entry name" value="ABC_TRANSPORTER_2"/>
    <property type="match status" value="1"/>
</dbReference>
<name>A0A934IAX4_9MICO</name>
<dbReference type="SUPFAM" id="SSF52540">
    <property type="entry name" value="P-loop containing nucleoside triphosphate hydrolases"/>
    <property type="match status" value="1"/>
</dbReference>
<dbReference type="AlphaFoldDB" id="A0A934IAX4"/>
<feature type="region of interest" description="Disordered" evidence="5">
    <location>
        <begin position="331"/>
        <end position="368"/>
    </location>
</feature>
<dbReference type="InterPro" id="IPR003593">
    <property type="entry name" value="AAA+_ATPase"/>
</dbReference>
<comment type="similarity">
    <text evidence="1">Belongs to the ABC transporter superfamily.</text>
</comment>
<keyword evidence="4 7" id="KW-0067">ATP-binding</keyword>
<dbReference type="RefSeq" id="WP_198732085.1">
    <property type="nucleotide sequence ID" value="NZ_JAEINH010000001.1"/>
</dbReference>
<dbReference type="InterPro" id="IPR017871">
    <property type="entry name" value="ABC_transporter-like_CS"/>
</dbReference>